<evidence type="ECO:0000313" key="1">
    <source>
        <dbReference type="EMBL" id="CNE45926.1"/>
    </source>
</evidence>
<organism evidence="1 2">
    <name type="scientific">Yersinia nurmii</name>
    <dbReference type="NCBI Taxonomy" id="685706"/>
    <lineage>
        <taxon>Bacteria</taxon>
        <taxon>Pseudomonadati</taxon>
        <taxon>Pseudomonadota</taxon>
        <taxon>Gammaproteobacteria</taxon>
        <taxon>Enterobacterales</taxon>
        <taxon>Yersiniaceae</taxon>
        <taxon>Yersinia</taxon>
    </lineage>
</organism>
<dbReference type="GO" id="GO:0005524">
    <property type="term" value="F:ATP binding"/>
    <property type="evidence" value="ECO:0007669"/>
    <property type="project" value="UniProtKB-KW"/>
</dbReference>
<sequence>MRTGRLWPQPVVKSMGRLSVDDKRKVEQAMRDTQLIDLADKLVSELSGRQRQ</sequence>
<accession>A0ABP1YBR0</accession>
<keyword evidence="2" id="KW-1185">Reference proteome</keyword>
<dbReference type="Proteomes" id="UP000040578">
    <property type="component" value="Unassembled WGS sequence"/>
</dbReference>
<keyword evidence="1" id="KW-0067">ATP-binding</keyword>
<dbReference type="EMBL" id="CPYD01000005">
    <property type="protein sequence ID" value="CNE45926.1"/>
    <property type="molecule type" value="Genomic_DNA"/>
</dbReference>
<keyword evidence="1" id="KW-0547">Nucleotide-binding</keyword>
<evidence type="ECO:0000313" key="2">
    <source>
        <dbReference type="Proteomes" id="UP000040578"/>
    </source>
</evidence>
<protein>
    <submittedName>
        <fullName evidence="1">Iron-dicitrate transporter ATP-binding subunit</fullName>
    </submittedName>
</protein>
<name>A0ABP1YBR0_9GAMM</name>
<comment type="caution">
    <text evidence="1">The sequence shown here is derived from an EMBL/GenBank/DDBJ whole genome shotgun (WGS) entry which is preliminary data.</text>
</comment>
<reference evidence="1 2" key="1">
    <citation type="submission" date="2015-03" db="EMBL/GenBank/DDBJ databases">
        <authorList>
            <consortium name="Pathogen Informatics"/>
            <person name="Murphy D."/>
        </authorList>
    </citation>
    <scope>NUCLEOTIDE SEQUENCE [LARGE SCALE GENOMIC DNA]</scope>
    <source>
        <strain evidence="2">type strain: CIP110231</strain>
    </source>
</reference>
<proteinExistence type="predicted"/>
<gene>
    <name evidence="1" type="ORF">ERS137967_01595</name>
</gene>